<feature type="compositionally biased region" description="Polar residues" evidence="2">
    <location>
        <begin position="485"/>
        <end position="497"/>
    </location>
</feature>
<dbReference type="PANTHER" id="PTHR14881:SF4">
    <property type="entry name" value="LISH DOMAIN-CONTAINING PROTEIN ARMC9"/>
    <property type="match status" value="1"/>
</dbReference>
<name>A0A507D060_9FUNG</name>
<dbReference type="GO" id="GO:0005814">
    <property type="term" value="C:centriole"/>
    <property type="evidence" value="ECO:0007669"/>
    <property type="project" value="TreeGrafter"/>
</dbReference>
<dbReference type="Proteomes" id="UP000320475">
    <property type="component" value="Unassembled WGS sequence"/>
</dbReference>
<dbReference type="EMBL" id="QEAM01000171">
    <property type="protein sequence ID" value="TPX44691.1"/>
    <property type="molecule type" value="Genomic_DNA"/>
</dbReference>
<dbReference type="InterPro" id="IPR024729">
    <property type="entry name" value="USP7_ICP0-binding_dom"/>
</dbReference>
<feature type="compositionally biased region" description="Basic and acidic residues" evidence="2">
    <location>
        <begin position="527"/>
        <end position="542"/>
    </location>
</feature>
<keyword evidence="1" id="KW-0833">Ubl conjugation pathway</keyword>
<dbReference type="VEuPathDB" id="FungiDB:SeMB42_g07025"/>
<feature type="domain" description="ARMC9 CTLH-like" evidence="4">
    <location>
        <begin position="53"/>
        <end position="184"/>
    </location>
</feature>
<accession>A0A507D060</accession>
<evidence type="ECO:0000259" key="4">
    <source>
        <dbReference type="Pfam" id="PF23138"/>
    </source>
</evidence>
<feature type="compositionally biased region" description="Polar residues" evidence="2">
    <location>
        <begin position="385"/>
        <end position="395"/>
    </location>
</feature>
<dbReference type="Pfam" id="PF12436">
    <property type="entry name" value="USP7_ICP0_bdg"/>
    <property type="match status" value="1"/>
</dbReference>
<dbReference type="InterPro" id="IPR040369">
    <property type="entry name" value="ARMC9"/>
</dbReference>
<dbReference type="PANTHER" id="PTHR14881">
    <property type="entry name" value="LISH DOMAIN-CONTAINING PROTEIN ARMC9"/>
    <property type="match status" value="1"/>
</dbReference>
<feature type="compositionally biased region" description="Polar residues" evidence="2">
    <location>
        <begin position="338"/>
        <end position="358"/>
    </location>
</feature>
<dbReference type="Proteomes" id="UP000317494">
    <property type="component" value="Unassembled WGS sequence"/>
</dbReference>
<evidence type="ECO:0000313" key="8">
    <source>
        <dbReference type="Proteomes" id="UP000320475"/>
    </source>
</evidence>
<proteinExistence type="predicted"/>
<feature type="region of interest" description="Disordered" evidence="2">
    <location>
        <begin position="216"/>
        <end position="265"/>
    </location>
</feature>
<dbReference type="Pfam" id="PF23138">
    <property type="entry name" value="CTLH_Armc9"/>
    <property type="match status" value="1"/>
</dbReference>
<feature type="compositionally biased region" description="Polar residues" evidence="2">
    <location>
        <begin position="248"/>
        <end position="261"/>
    </location>
</feature>
<dbReference type="GO" id="GO:0060271">
    <property type="term" value="P:cilium assembly"/>
    <property type="evidence" value="ECO:0007669"/>
    <property type="project" value="InterPro"/>
</dbReference>
<gene>
    <name evidence="6" type="ORF">SeLEV6574_g04342</name>
    <name evidence="5" type="ORF">SeMB42_g07025</name>
</gene>
<dbReference type="EMBL" id="QEAN01000445">
    <property type="protein sequence ID" value="TPX36825.1"/>
    <property type="molecule type" value="Genomic_DNA"/>
</dbReference>
<dbReference type="OrthoDB" id="538223at2759"/>
<evidence type="ECO:0000256" key="1">
    <source>
        <dbReference type="ARBA" id="ARBA00022786"/>
    </source>
</evidence>
<keyword evidence="7" id="KW-1185">Reference proteome</keyword>
<dbReference type="GO" id="GO:0097542">
    <property type="term" value="C:ciliary tip"/>
    <property type="evidence" value="ECO:0007669"/>
    <property type="project" value="TreeGrafter"/>
</dbReference>
<evidence type="ECO:0000313" key="5">
    <source>
        <dbReference type="EMBL" id="TPX36825.1"/>
    </source>
</evidence>
<dbReference type="AlphaFoldDB" id="A0A507D060"/>
<feature type="compositionally biased region" description="Low complexity" evidence="2">
    <location>
        <begin position="498"/>
        <end position="515"/>
    </location>
</feature>
<dbReference type="Gene3D" id="3.10.20.90">
    <property type="entry name" value="Phosphatidylinositol 3-kinase Catalytic Subunit, Chain A, domain 1"/>
    <property type="match status" value="1"/>
</dbReference>
<evidence type="ECO:0000259" key="3">
    <source>
        <dbReference type="Pfam" id="PF12436"/>
    </source>
</evidence>
<dbReference type="GO" id="GO:0036064">
    <property type="term" value="C:ciliary basal body"/>
    <property type="evidence" value="ECO:0007669"/>
    <property type="project" value="InterPro"/>
</dbReference>
<comment type="caution">
    <text evidence="6">The sequence shown here is derived from an EMBL/GenBank/DDBJ whole genome shotgun (WGS) entry which is preliminary data.</text>
</comment>
<feature type="region of interest" description="Disordered" evidence="2">
    <location>
        <begin position="304"/>
        <end position="563"/>
    </location>
</feature>
<feature type="domain" description="Ubiquitin carboxyl-terminal hydrolase 7 ICP0-binding" evidence="3">
    <location>
        <begin position="634"/>
        <end position="806"/>
    </location>
</feature>
<feature type="compositionally biased region" description="Low complexity" evidence="2">
    <location>
        <begin position="405"/>
        <end position="461"/>
    </location>
</feature>
<evidence type="ECO:0000313" key="6">
    <source>
        <dbReference type="EMBL" id="TPX44691.1"/>
    </source>
</evidence>
<evidence type="ECO:0000313" key="7">
    <source>
        <dbReference type="Proteomes" id="UP000317494"/>
    </source>
</evidence>
<dbReference type="InterPro" id="IPR056327">
    <property type="entry name" value="ARMC9_CTLH-like_dom"/>
</dbReference>
<organism evidence="6 8">
    <name type="scientific">Synchytrium endobioticum</name>
    <dbReference type="NCBI Taxonomy" id="286115"/>
    <lineage>
        <taxon>Eukaryota</taxon>
        <taxon>Fungi</taxon>
        <taxon>Fungi incertae sedis</taxon>
        <taxon>Chytridiomycota</taxon>
        <taxon>Chytridiomycota incertae sedis</taxon>
        <taxon>Chytridiomycetes</taxon>
        <taxon>Synchytriales</taxon>
        <taxon>Synchytriaceae</taxon>
        <taxon>Synchytrium</taxon>
    </lineage>
</organism>
<evidence type="ECO:0000256" key="2">
    <source>
        <dbReference type="SAM" id="MobiDB-lite"/>
    </source>
</evidence>
<protein>
    <submittedName>
        <fullName evidence="6">Uncharacterized protein</fullName>
    </submittedName>
</protein>
<dbReference type="GO" id="GO:0140096">
    <property type="term" value="F:catalytic activity, acting on a protein"/>
    <property type="evidence" value="ECO:0007669"/>
    <property type="project" value="UniProtKB-ARBA"/>
</dbReference>
<reference evidence="7 8" key="1">
    <citation type="journal article" date="2019" name="Sci. Rep.">
        <title>Comparative genomics of chytrid fungi reveal insights into the obligate biotrophic and pathogenic lifestyle of Synchytrium endobioticum.</title>
        <authorList>
            <person name="van de Vossenberg B.T.L.H."/>
            <person name="Warris S."/>
            <person name="Nguyen H.D.T."/>
            <person name="van Gent-Pelzer M.P.E."/>
            <person name="Joly D.L."/>
            <person name="van de Geest H.C."/>
            <person name="Bonants P.J.M."/>
            <person name="Smith D.S."/>
            <person name="Levesque C.A."/>
            <person name="van der Lee T.A.J."/>
        </authorList>
    </citation>
    <scope>NUCLEOTIDE SEQUENCE [LARGE SCALE GENOMIC DNA]</scope>
    <source>
        <strain evidence="6 8">LEV6574</strain>
        <strain evidence="5 7">MB42</strain>
    </source>
</reference>
<sequence>MNQQSEQDALALFKEFLLYRDLTGTLEALNHDLAAKNIQNPPIKRRSDSSTLQKEQRLHDAFSNGDRAEFFKLWGELLDPQSRKSRKSLDVEFWLETYFAIYPINPNIEQAARQKRTTAKTMGDFRVFLLTEGADIAAQFSECATFFYLPHSADPLSYPAFNKVFASTWIDELKGRMLNVLQSSRKPPVPELLTLLEASKNDRPYSPRDLDLESLVDSPWTMRPPSTALPSADSPTTHPQPIKPNPRRFSSQPYTASSSISRPPETAQVDINSHFSPVQPPKSLTPAVVSNHVSAWMRTLPRVKMEKDVAPTPSSNPSYGPPPSPMEIKAEKQFSPPLATSSCGQQPSRSMSSNSIEPSSLELFEHTNESMIQAPQSIPPDQDRLNSTSGAQQPSPRQPMPTRPSSTSESQNHSSNGSSPVGHSSASVPMNHDQNQSQSDQPTQQQSAPPTQLTSSRSSQTSKKRGKSQRGRGGSKLTEPPRLKTSASFPAVNSNQNTSHNPSVPSSQSTSNSNQAAPEILSSHPSADSHESRAPNRNDDHSNKRKVHAGPSSKNCDGTIDAKRSKNDDTLLVVKVLTDRNISANCNQKETATADLWHCDERTQETSFDAPKSRSLANFKTVLCHNNGIRPERMRLWTISNRYSKAVRPELCLSTINMDISLESLRTKHFAESEIRLYLEEPDWEIARQRNLTGPLFSEDKIMIFLKYYHPHDMKLHYMGKLSVHPASKIQDVLSILCLRAQLPLRTPLNLYEHVSRNELLLLQVHKTFEEAQMRSGNIIVYQKVLTDDEVRALPCLYLASVKAFYGLDSASQPDNGMRSSKWT</sequence>